<protein>
    <submittedName>
        <fullName evidence="2">Acyl transferase</fullName>
    </submittedName>
</protein>
<dbReference type="OrthoDB" id="182577at2"/>
<evidence type="ECO:0000313" key="3">
    <source>
        <dbReference type="Proteomes" id="UP000321168"/>
    </source>
</evidence>
<dbReference type="InterPro" id="IPR007534">
    <property type="entry name" value="LuxE"/>
</dbReference>
<dbReference type="GO" id="GO:0047474">
    <property type="term" value="F:long-chain fatty acid--protein ligase activity"/>
    <property type="evidence" value="ECO:0007669"/>
    <property type="project" value="InterPro"/>
</dbReference>
<proteinExistence type="predicted"/>
<dbReference type="Proteomes" id="UP000321168">
    <property type="component" value="Unassembled WGS sequence"/>
</dbReference>
<comment type="caution">
    <text evidence="2">The sequence shown here is derived from an EMBL/GenBank/DDBJ whole genome shotgun (WGS) entry which is preliminary data.</text>
</comment>
<dbReference type="GO" id="GO:0016740">
    <property type="term" value="F:transferase activity"/>
    <property type="evidence" value="ECO:0007669"/>
    <property type="project" value="UniProtKB-KW"/>
</dbReference>
<feature type="domain" description="Acyl-protein synthetase LuxE" evidence="1">
    <location>
        <begin position="13"/>
        <end position="321"/>
    </location>
</feature>
<dbReference type="AlphaFoldDB" id="A0A5C6V2D0"/>
<evidence type="ECO:0000313" key="2">
    <source>
        <dbReference type="EMBL" id="TXC79010.1"/>
    </source>
</evidence>
<evidence type="ECO:0000259" key="1">
    <source>
        <dbReference type="Pfam" id="PF04443"/>
    </source>
</evidence>
<sequence length="322" mass="36263">MLSATSSNPSDFEHCALEVFKFQYQHNEIYQSYCMLIGKNWKEVNTVKEIPFLPISFFKTHKVVSGSNGHKLCFESSGTTKTNTSKHFILNPSTYESSLLNGFERVFGPAQDWVILALLPGYLERKNASLVYMVNQLISKNKSGEGAFYLNEIDRLFEDINSYLSQEKKVLLWGVTHALLEASEKLGKQSWNNLHIMETGGMKGKRKEIIRPELHQLLHKHYGTTHIFSEYGMTELLSQAYFTDGVFTPAPWMGIQIRDIRDPFSVLSPGKSGAINVIDLANIDSCSFIATDDIGVKTNATQFNVLGRLDNSEARGCNLMLA</sequence>
<dbReference type="GO" id="GO:0008218">
    <property type="term" value="P:bioluminescence"/>
    <property type="evidence" value="ECO:0007669"/>
    <property type="project" value="InterPro"/>
</dbReference>
<dbReference type="EMBL" id="VORB01000005">
    <property type="protein sequence ID" value="TXC79010.1"/>
    <property type="molecule type" value="Genomic_DNA"/>
</dbReference>
<dbReference type="SUPFAM" id="SSF56801">
    <property type="entry name" value="Acetyl-CoA synthetase-like"/>
    <property type="match status" value="1"/>
</dbReference>
<organism evidence="2 3">
    <name type="scientific">Luteibaculum oceani</name>
    <dbReference type="NCBI Taxonomy" id="1294296"/>
    <lineage>
        <taxon>Bacteria</taxon>
        <taxon>Pseudomonadati</taxon>
        <taxon>Bacteroidota</taxon>
        <taxon>Flavobacteriia</taxon>
        <taxon>Flavobacteriales</taxon>
        <taxon>Luteibaculaceae</taxon>
        <taxon>Luteibaculum</taxon>
    </lineage>
</organism>
<gene>
    <name evidence="2" type="ORF">FRX97_06670</name>
</gene>
<reference evidence="2 3" key="1">
    <citation type="submission" date="2019-08" db="EMBL/GenBank/DDBJ databases">
        <title>Genome of Luteibaculum oceani JCM 18817.</title>
        <authorList>
            <person name="Bowman J.P."/>
        </authorList>
    </citation>
    <scope>NUCLEOTIDE SEQUENCE [LARGE SCALE GENOMIC DNA]</scope>
    <source>
        <strain evidence="2 3">JCM 18817</strain>
    </source>
</reference>
<keyword evidence="3" id="KW-1185">Reference proteome</keyword>
<keyword evidence="2" id="KW-0808">Transferase</keyword>
<dbReference type="Pfam" id="PF04443">
    <property type="entry name" value="LuxE"/>
    <property type="match status" value="1"/>
</dbReference>
<accession>A0A5C6V2D0</accession>
<name>A0A5C6V2D0_9FLAO</name>